<name>A0ABD3A3T8_9GENT</name>
<dbReference type="Pfam" id="PF14432">
    <property type="entry name" value="DYW_deaminase"/>
    <property type="match status" value="1"/>
</dbReference>
<dbReference type="AlphaFoldDB" id="A0ABD3A3T8"/>
<evidence type="ECO:0000313" key="7">
    <source>
        <dbReference type="Proteomes" id="UP001630127"/>
    </source>
</evidence>
<evidence type="ECO:0000313" key="4">
    <source>
        <dbReference type="EMBL" id="KAL3524367.1"/>
    </source>
</evidence>
<sequence>MEVTSIWSIMKGRGIKKQPGNSNVELNNQEAGYVPETDGALHDVEDEDKENHLLVHSEKLAIVLAIINTKPGFWN</sequence>
<dbReference type="EMBL" id="JBJUIK010000007">
    <property type="protein sequence ID" value="KAL3524373.1"/>
    <property type="molecule type" value="Genomic_DNA"/>
</dbReference>
<evidence type="ECO:0000313" key="5">
    <source>
        <dbReference type="EMBL" id="KAL3524370.1"/>
    </source>
</evidence>
<dbReference type="InterPro" id="IPR032867">
    <property type="entry name" value="DYW_dom"/>
</dbReference>
<organism evidence="6 7">
    <name type="scientific">Cinchona calisaya</name>
    <dbReference type="NCBI Taxonomy" id="153742"/>
    <lineage>
        <taxon>Eukaryota</taxon>
        <taxon>Viridiplantae</taxon>
        <taxon>Streptophyta</taxon>
        <taxon>Embryophyta</taxon>
        <taxon>Tracheophyta</taxon>
        <taxon>Spermatophyta</taxon>
        <taxon>Magnoliopsida</taxon>
        <taxon>eudicotyledons</taxon>
        <taxon>Gunneridae</taxon>
        <taxon>Pentapetalae</taxon>
        <taxon>asterids</taxon>
        <taxon>lamiids</taxon>
        <taxon>Gentianales</taxon>
        <taxon>Rubiaceae</taxon>
        <taxon>Cinchonoideae</taxon>
        <taxon>Cinchoneae</taxon>
        <taxon>Cinchona</taxon>
    </lineage>
</organism>
<evidence type="ECO:0000313" key="3">
    <source>
        <dbReference type="EMBL" id="KAL3524362.1"/>
    </source>
</evidence>
<protein>
    <recommendedName>
        <fullName evidence="2">DYW domain-containing protein</fullName>
    </recommendedName>
</protein>
<comment type="caution">
    <text evidence="6">The sequence shown here is derived from an EMBL/GenBank/DDBJ whole genome shotgun (WGS) entry which is preliminary data.</text>
</comment>
<dbReference type="EMBL" id="JBJUIK010000007">
    <property type="protein sequence ID" value="KAL3524370.1"/>
    <property type="molecule type" value="Genomic_DNA"/>
</dbReference>
<dbReference type="EMBL" id="JBJUIK010000007">
    <property type="protein sequence ID" value="KAL3524367.1"/>
    <property type="molecule type" value="Genomic_DNA"/>
</dbReference>
<dbReference type="EMBL" id="JBJUIK010000007">
    <property type="protein sequence ID" value="KAL3524362.1"/>
    <property type="molecule type" value="Genomic_DNA"/>
</dbReference>
<comment type="similarity">
    <text evidence="1">Belongs to the PPR family. PCMP-H subfamily.</text>
</comment>
<feature type="domain" description="DYW" evidence="2">
    <location>
        <begin position="32"/>
        <end position="72"/>
    </location>
</feature>
<reference evidence="6 7" key="1">
    <citation type="submission" date="2024-11" db="EMBL/GenBank/DDBJ databases">
        <title>A near-complete genome assembly of Cinchona calisaya.</title>
        <authorList>
            <person name="Lian D.C."/>
            <person name="Zhao X.W."/>
            <person name="Wei L."/>
        </authorList>
    </citation>
    <scope>NUCLEOTIDE SEQUENCE [LARGE SCALE GENOMIC DNA]</scope>
    <source>
        <tissue evidence="6">Nenye</tissue>
    </source>
</reference>
<dbReference type="Proteomes" id="UP001630127">
    <property type="component" value="Unassembled WGS sequence"/>
</dbReference>
<proteinExistence type="inferred from homology"/>
<evidence type="ECO:0000259" key="2">
    <source>
        <dbReference type="Pfam" id="PF14432"/>
    </source>
</evidence>
<accession>A0ABD3A3T8</accession>
<gene>
    <name evidence="3" type="ORF">ACH5RR_017196</name>
    <name evidence="4" type="ORF">ACH5RR_017201</name>
    <name evidence="5" type="ORF">ACH5RR_017204</name>
    <name evidence="6" type="ORF">ACH5RR_017207</name>
</gene>
<evidence type="ECO:0000256" key="1">
    <source>
        <dbReference type="ARBA" id="ARBA00006643"/>
    </source>
</evidence>
<evidence type="ECO:0000313" key="6">
    <source>
        <dbReference type="EMBL" id="KAL3524373.1"/>
    </source>
</evidence>
<keyword evidence="7" id="KW-1185">Reference proteome</keyword>